<feature type="region of interest" description="Disordered" evidence="5">
    <location>
        <begin position="1"/>
        <end position="30"/>
    </location>
</feature>
<dbReference type="Proteomes" id="UP000292547">
    <property type="component" value="Chromosome"/>
</dbReference>
<dbReference type="SUPFAM" id="SSF48498">
    <property type="entry name" value="Tetracyclin repressor-like, C-terminal domain"/>
    <property type="match status" value="1"/>
</dbReference>
<dbReference type="PRINTS" id="PR00455">
    <property type="entry name" value="HTHTETR"/>
</dbReference>
<dbReference type="GO" id="GO:0000976">
    <property type="term" value="F:transcription cis-regulatory region binding"/>
    <property type="evidence" value="ECO:0007669"/>
    <property type="project" value="TreeGrafter"/>
</dbReference>
<keyword evidence="3" id="KW-0804">Transcription</keyword>
<dbReference type="Pfam" id="PF21597">
    <property type="entry name" value="TetR_C_43"/>
    <property type="match status" value="1"/>
</dbReference>
<dbReference type="GO" id="GO:0003700">
    <property type="term" value="F:DNA-binding transcription factor activity"/>
    <property type="evidence" value="ECO:0007669"/>
    <property type="project" value="TreeGrafter"/>
</dbReference>
<evidence type="ECO:0000313" key="8">
    <source>
        <dbReference type="Proteomes" id="UP000292547"/>
    </source>
</evidence>
<name>A0A4V0ZZI2_STRSO</name>
<dbReference type="OrthoDB" id="3192968at2"/>
<feature type="compositionally biased region" description="Basic and acidic residues" evidence="5">
    <location>
        <begin position="1"/>
        <end position="15"/>
    </location>
</feature>
<dbReference type="InterPro" id="IPR050109">
    <property type="entry name" value="HTH-type_TetR-like_transc_reg"/>
</dbReference>
<feature type="DNA-binding region" description="H-T-H motif" evidence="4">
    <location>
        <begin position="55"/>
        <end position="74"/>
    </location>
</feature>
<gene>
    <name evidence="7" type="ORF">D0Z67_13310</name>
</gene>
<dbReference type="InterPro" id="IPR001647">
    <property type="entry name" value="HTH_TetR"/>
</dbReference>
<evidence type="ECO:0000313" key="7">
    <source>
        <dbReference type="EMBL" id="QBJ91176.1"/>
    </source>
</evidence>
<feature type="domain" description="HTH tetR-type" evidence="6">
    <location>
        <begin position="33"/>
        <end position="92"/>
    </location>
</feature>
<evidence type="ECO:0000256" key="2">
    <source>
        <dbReference type="ARBA" id="ARBA00023125"/>
    </source>
</evidence>
<dbReference type="InterPro" id="IPR049445">
    <property type="entry name" value="TetR_SbtR-like_C"/>
</dbReference>
<dbReference type="STRING" id="73044.GCA_000725795_01529"/>
<dbReference type="RefSeq" id="WP_031183978.1">
    <property type="nucleotide sequence ID" value="NZ_CP032229.1"/>
</dbReference>
<dbReference type="Pfam" id="PF00440">
    <property type="entry name" value="TetR_N"/>
    <property type="match status" value="1"/>
</dbReference>
<dbReference type="GeneID" id="300099903"/>
<dbReference type="PANTHER" id="PTHR30055">
    <property type="entry name" value="HTH-TYPE TRANSCRIPTIONAL REGULATOR RUTR"/>
    <property type="match status" value="1"/>
</dbReference>
<dbReference type="Gene3D" id="1.10.357.10">
    <property type="entry name" value="Tetracycline Repressor, domain 2"/>
    <property type="match status" value="1"/>
</dbReference>
<evidence type="ECO:0000259" key="6">
    <source>
        <dbReference type="PROSITE" id="PS50977"/>
    </source>
</evidence>
<sequence length="209" mass="22238">MAQDRREAEGLHEGRAGVTDAGPSRPRLRADARRSVDTLLTAAAEVFAESGVDAPVRQITARAGVGAGTLYRHFPQRSDLIAAVFRHEVDACADAAPALAADHAPVEALRRWLLRFTHFIATKRGLSAALHSGDPAYDSLPSYFQLRLVPALESLLAAAADSGAIRTDTDPNDLLRAVANLTLPAQDDDGHTGRMLGLLLDGLRYGAGK</sequence>
<keyword evidence="8" id="KW-1185">Reference proteome</keyword>
<dbReference type="PANTHER" id="PTHR30055:SF234">
    <property type="entry name" value="HTH-TYPE TRANSCRIPTIONAL REGULATOR BETI"/>
    <property type="match status" value="1"/>
</dbReference>
<evidence type="ECO:0000256" key="1">
    <source>
        <dbReference type="ARBA" id="ARBA00023015"/>
    </source>
</evidence>
<dbReference type="SUPFAM" id="SSF46689">
    <property type="entry name" value="Homeodomain-like"/>
    <property type="match status" value="1"/>
</dbReference>
<dbReference type="EMBL" id="CP032229">
    <property type="protein sequence ID" value="QBJ91176.1"/>
    <property type="molecule type" value="Genomic_DNA"/>
</dbReference>
<evidence type="ECO:0000256" key="3">
    <source>
        <dbReference type="ARBA" id="ARBA00023163"/>
    </source>
</evidence>
<dbReference type="KEGG" id="sseo:D0Z67_13310"/>
<dbReference type="PROSITE" id="PS50977">
    <property type="entry name" value="HTH_TETR_2"/>
    <property type="match status" value="1"/>
</dbReference>
<dbReference type="AlphaFoldDB" id="A0A4V0ZZI2"/>
<evidence type="ECO:0000256" key="5">
    <source>
        <dbReference type="SAM" id="MobiDB-lite"/>
    </source>
</evidence>
<evidence type="ECO:0000256" key="4">
    <source>
        <dbReference type="PROSITE-ProRule" id="PRU00335"/>
    </source>
</evidence>
<organism evidence="7 8">
    <name type="scientific">Streptomyces seoulensis</name>
    <dbReference type="NCBI Taxonomy" id="73044"/>
    <lineage>
        <taxon>Bacteria</taxon>
        <taxon>Bacillati</taxon>
        <taxon>Actinomycetota</taxon>
        <taxon>Actinomycetes</taxon>
        <taxon>Kitasatosporales</taxon>
        <taxon>Streptomycetaceae</taxon>
        <taxon>Streptomyces</taxon>
    </lineage>
</organism>
<reference evidence="7 8" key="1">
    <citation type="submission" date="2018-08" db="EMBL/GenBank/DDBJ databases">
        <title>The complete genome sequence of Streptomyces seoulensis, a pioneer strain for nickel superoxide dismutase discovery.</title>
        <authorList>
            <person name="Shin J."/>
            <person name="Lee J.-S."/>
            <person name="Lee E.-J."/>
            <person name="Youn H.-D."/>
        </authorList>
    </citation>
    <scope>NUCLEOTIDE SEQUENCE [LARGE SCALE GENOMIC DNA]</scope>
    <source>
        <strain evidence="7 8">KCTC 9819</strain>
    </source>
</reference>
<dbReference type="InterPro" id="IPR009057">
    <property type="entry name" value="Homeodomain-like_sf"/>
</dbReference>
<proteinExistence type="predicted"/>
<dbReference type="InterPro" id="IPR036271">
    <property type="entry name" value="Tet_transcr_reg_TetR-rel_C_sf"/>
</dbReference>
<protein>
    <submittedName>
        <fullName evidence="7">TetR/AcrR family transcriptional regulator</fullName>
    </submittedName>
</protein>
<keyword evidence="2 4" id="KW-0238">DNA-binding</keyword>
<accession>A0A4V0ZZI2</accession>
<keyword evidence="1" id="KW-0805">Transcription regulation</keyword>